<feature type="coiled-coil region" evidence="1">
    <location>
        <begin position="57"/>
        <end position="121"/>
    </location>
</feature>
<keyword evidence="1" id="KW-0175">Coiled coil</keyword>
<name>A0A6A4ASI3_9STRA</name>
<accession>A0A6A4ASI3</accession>
<feature type="non-terminal residue" evidence="2">
    <location>
        <position position="230"/>
    </location>
</feature>
<evidence type="ECO:0000256" key="1">
    <source>
        <dbReference type="SAM" id="Coils"/>
    </source>
</evidence>
<keyword evidence="3" id="KW-1185">Reference proteome</keyword>
<evidence type="ECO:0000313" key="2">
    <source>
        <dbReference type="EMBL" id="KAE9260924.1"/>
    </source>
</evidence>
<dbReference type="AlphaFoldDB" id="A0A6A4ASI3"/>
<sequence>MEFNDQLAELTLAYQQELRSISTRKERGISNAQMLQRELIEALNDVEACVTAGQTQIEEEKRRQLQLREQNAKLLRENVAKLQNDFCASIKEQYEREERALIEEERDYEIMELEAMAEQNQALTIATLQNAFPGKIAFQQLLQHMPDYRYIAESFPRPTNQHEALYCTGDQDDREVHILQIYRFFHDDLAAAFEASAVRMDVEGGAGGAELYLYMVADDDEVISLLQNGL</sequence>
<dbReference type="Proteomes" id="UP000434957">
    <property type="component" value="Unassembled WGS sequence"/>
</dbReference>
<protein>
    <submittedName>
        <fullName evidence="2">Uncharacterized protein</fullName>
    </submittedName>
</protein>
<organism evidence="2 3">
    <name type="scientific">Phytophthora rubi</name>
    <dbReference type="NCBI Taxonomy" id="129364"/>
    <lineage>
        <taxon>Eukaryota</taxon>
        <taxon>Sar</taxon>
        <taxon>Stramenopiles</taxon>
        <taxon>Oomycota</taxon>
        <taxon>Peronosporomycetes</taxon>
        <taxon>Peronosporales</taxon>
        <taxon>Peronosporaceae</taxon>
        <taxon>Phytophthora</taxon>
    </lineage>
</organism>
<comment type="caution">
    <text evidence="2">The sequence shown here is derived from an EMBL/GenBank/DDBJ whole genome shotgun (WGS) entry which is preliminary data.</text>
</comment>
<reference evidence="2 3" key="1">
    <citation type="submission" date="2018-08" db="EMBL/GenBank/DDBJ databases">
        <title>Genomic investigation of the strawberry pathogen Phytophthora fragariae indicates pathogenicity is determined by transcriptional variation in three key races.</title>
        <authorList>
            <person name="Adams T.M."/>
            <person name="Armitage A.D."/>
            <person name="Sobczyk M.K."/>
            <person name="Bates H.J."/>
            <person name="Dunwell J.M."/>
            <person name="Nellist C.F."/>
            <person name="Harrison R.J."/>
        </authorList>
    </citation>
    <scope>NUCLEOTIDE SEQUENCE [LARGE SCALE GENOMIC DNA]</scope>
    <source>
        <strain evidence="2 3">SCRP333</strain>
    </source>
</reference>
<dbReference type="EMBL" id="QXFT01010815">
    <property type="protein sequence ID" value="KAE9260924.1"/>
    <property type="molecule type" value="Genomic_DNA"/>
</dbReference>
<evidence type="ECO:0000313" key="3">
    <source>
        <dbReference type="Proteomes" id="UP000434957"/>
    </source>
</evidence>
<proteinExistence type="predicted"/>
<gene>
    <name evidence="2" type="ORF">PR003_g34151</name>
</gene>